<feature type="domain" description="RST" evidence="7">
    <location>
        <begin position="515"/>
        <end position="586"/>
    </location>
</feature>
<evidence type="ECO:0000256" key="1">
    <source>
        <dbReference type="ARBA" id="ARBA00004123"/>
    </source>
</evidence>
<dbReference type="GO" id="GO:0005634">
    <property type="term" value="C:nucleus"/>
    <property type="evidence" value="ECO:0007669"/>
    <property type="project" value="UniProtKB-SubCell"/>
</dbReference>
<evidence type="ECO:0000259" key="6">
    <source>
        <dbReference type="PROSITE" id="PS51059"/>
    </source>
</evidence>
<feature type="region of interest" description="Disordered" evidence="5">
    <location>
        <begin position="495"/>
        <end position="514"/>
    </location>
</feature>
<comment type="subcellular location">
    <subcellularLocation>
        <location evidence="1">Nucleus</location>
    </subcellularLocation>
</comment>
<evidence type="ECO:0000259" key="7">
    <source>
        <dbReference type="PROSITE" id="PS51879"/>
    </source>
</evidence>
<evidence type="ECO:0000313" key="8">
    <source>
        <dbReference type="EMBL" id="KAF8379025.1"/>
    </source>
</evidence>
<sequence>MEVKCAKVLDDGRRIVVDLKRKRAARCAAYFTGTTRTMVSRRSTLSSSSNKLGKWRTSNGHKTKCGSLFRKSILKNYSNFMKSGLPQRLMFYQNGDWKNFPEDFLGLVREDFRVKKAVIEVELQGYHSLLDFLHMIQIDVKTGLQQPIAWIDEAGSCFFPESFDDCCHSELGKERELIYLELNRAREIKLQLEIEITGADISKLEDSEESNTHVKRPRIEEKLVSKQYELDRKNDNCDRNSDSKMKEVVEENWQLLDSPKRNPGFETVHENLDNDTAQHMFLSGMGLSVCATDILEIHRGSGNLLQARLELFQKQVEITQKYRGDANVQYAWLGCSKEAVSTIMKHGLGLNGLPKTKPSFGIGVHLTPKNWAHISASYCDVDENGVQHMVLCRVIMGNVELIHPGSAQFHPSSENFDSGVDDLQNPMHYIIWNMNNNTHIYPEYVISFRVPSSAEGHMVKSGSKAESRVTNSSCCQGKLQMDSSPFNSVGPCYGLPGSEKRSQGNTQPIGLSAPKAPKSPWMPFSMLFAAISNKVSPKDMKLINVHYDQFRRKKICRDDFVKKLRWIVGDTLLRSTILSLQLSPKHGYELESMKQEEESSNIPI</sequence>
<dbReference type="OrthoDB" id="6133115at2759"/>
<dbReference type="OMA" id="ESNCRSH"/>
<feature type="domain" description="PARP catalytic" evidence="6">
    <location>
        <begin position="247"/>
        <end position="469"/>
    </location>
</feature>
<dbReference type="Proteomes" id="UP000655225">
    <property type="component" value="Unassembled WGS sequence"/>
</dbReference>
<dbReference type="Gene3D" id="3.90.228.10">
    <property type="match status" value="1"/>
</dbReference>
<dbReference type="InterPro" id="IPR012317">
    <property type="entry name" value="Poly(ADP-ribose)pol_cat_dom"/>
</dbReference>
<dbReference type="Pfam" id="PF00644">
    <property type="entry name" value="PARP"/>
    <property type="match status" value="1"/>
</dbReference>
<dbReference type="Pfam" id="PF12174">
    <property type="entry name" value="RST"/>
    <property type="match status" value="1"/>
</dbReference>
<dbReference type="PROSITE" id="PS51879">
    <property type="entry name" value="RST"/>
    <property type="match status" value="1"/>
</dbReference>
<evidence type="ECO:0000256" key="3">
    <source>
        <dbReference type="ARBA" id="ARBA00023016"/>
    </source>
</evidence>
<evidence type="ECO:0008006" key="10">
    <source>
        <dbReference type="Google" id="ProtNLM"/>
    </source>
</evidence>
<evidence type="ECO:0000256" key="4">
    <source>
        <dbReference type="ARBA" id="ARBA00023242"/>
    </source>
</evidence>
<dbReference type="InterPro" id="IPR022003">
    <property type="entry name" value="RST"/>
</dbReference>
<evidence type="ECO:0000313" key="9">
    <source>
        <dbReference type="Proteomes" id="UP000655225"/>
    </source>
</evidence>
<keyword evidence="9" id="KW-1185">Reference proteome</keyword>
<dbReference type="AlphaFoldDB" id="A0A834YF23"/>
<protein>
    <recommendedName>
        <fullName evidence="10">Poly [ADP-ribose] polymerase</fullName>
    </recommendedName>
</protein>
<dbReference type="InterPro" id="IPR044964">
    <property type="entry name" value="RCD1/SRO1-5"/>
</dbReference>
<dbReference type="Pfam" id="PF23467">
    <property type="entry name" value="WWE_5"/>
    <property type="match status" value="1"/>
</dbReference>
<keyword evidence="4" id="KW-0539">Nucleus</keyword>
<dbReference type="PANTHER" id="PTHR32263">
    <property type="entry name" value="INACTIVE POLY [ADP-RIBOSE] POLYMERASE SRO4-RELATED"/>
    <property type="match status" value="1"/>
</dbReference>
<organism evidence="8 9">
    <name type="scientific">Tetracentron sinense</name>
    <name type="common">Spur-leaf</name>
    <dbReference type="NCBI Taxonomy" id="13715"/>
    <lineage>
        <taxon>Eukaryota</taxon>
        <taxon>Viridiplantae</taxon>
        <taxon>Streptophyta</taxon>
        <taxon>Embryophyta</taxon>
        <taxon>Tracheophyta</taxon>
        <taxon>Spermatophyta</taxon>
        <taxon>Magnoliopsida</taxon>
        <taxon>Trochodendrales</taxon>
        <taxon>Trochodendraceae</taxon>
        <taxon>Tetracentron</taxon>
    </lineage>
</organism>
<accession>A0A834YF23</accession>
<dbReference type="PROSITE" id="PS51059">
    <property type="entry name" value="PARP_CATALYTIC"/>
    <property type="match status" value="1"/>
</dbReference>
<name>A0A834YF23_TETSI</name>
<reference evidence="8 9" key="1">
    <citation type="submission" date="2020-04" db="EMBL/GenBank/DDBJ databases">
        <title>Plant Genome Project.</title>
        <authorList>
            <person name="Zhang R.-G."/>
        </authorList>
    </citation>
    <scope>NUCLEOTIDE SEQUENCE [LARGE SCALE GENOMIC DNA]</scope>
    <source>
        <strain evidence="8">YNK0</strain>
        <tissue evidence="8">Leaf</tissue>
    </source>
</reference>
<evidence type="ECO:0000256" key="5">
    <source>
        <dbReference type="SAM" id="MobiDB-lite"/>
    </source>
</evidence>
<keyword evidence="2" id="KW-0217">Developmental protein</keyword>
<dbReference type="PANTHER" id="PTHR32263:SF5">
    <property type="entry name" value="INACTIVE POLY [ADP-RIBOSE] POLYMERASE SRO1-RELATED"/>
    <property type="match status" value="1"/>
</dbReference>
<dbReference type="GO" id="GO:0003950">
    <property type="term" value="F:NAD+ poly-ADP-ribosyltransferase activity"/>
    <property type="evidence" value="ECO:0007669"/>
    <property type="project" value="InterPro"/>
</dbReference>
<dbReference type="SUPFAM" id="SSF56399">
    <property type="entry name" value="ADP-ribosylation"/>
    <property type="match status" value="1"/>
</dbReference>
<keyword evidence="3" id="KW-0346">Stress response</keyword>
<evidence type="ECO:0000256" key="2">
    <source>
        <dbReference type="ARBA" id="ARBA00022473"/>
    </source>
</evidence>
<gene>
    <name evidence="8" type="ORF">HHK36_028452</name>
</gene>
<comment type="caution">
    <text evidence="8">The sequence shown here is derived from an EMBL/GenBank/DDBJ whole genome shotgun (WGS) entry which is preliminary data.</text>
</comment>
<dbReference type="InterPro" id="IPR057823">
    <property type="entry name" value="WWE_RCD1"/>
</dbReference>
<proteinExistence type="predicted"/>
<dbReference type="EMBL" id="JABCRI010000022">
    <property type="protein sequence ID" value="KAF8379025.1"/>
    <property type="molecule type" value="Genomic_DNA"/>
</dbReference>